<protein>
    <submittedName>
        <fullName evidence="2">Uncharacterized protein</fullName>
    </submittedName>
</protein>
<dbReference type="Proteomes" id="UP000248783">
    <property type="component" value="Unassembled WGS sequence"/>
</dbReference>
<evidence type="ECO:0000313" key="2">
    <source>
        <dbReference type="EMBL" id="PZR54255.1"/>
    </source>
</evidence>
<feature type="region of interest" description="Disordered" evidence="1">
    <location>
        <begin position="1"/>
        <end position="20"/>
    </location>
</feature>
<dbReference type="AlphaFoldDB" id="A0A2W5X1S3"/>
<accession>A0A2W5X1S3</accession>
<dbReference type="EMBL" id="QKWH01000002">
    <property type="protein sequence ID" value="PZR54255.1"/>
    <property type="molecule type" value="Genomic_DNA"/>
</dbReference>
<evidence type="ECO:0000256" key="1">
    <source>
        <dbReference type="SAM" id="MobiDB-lite"/>
    </source>
</evidence>
<organism evidence="2 3">
    <name type="scientific">Xylanimonas oleitrophica</name>
    <dbReference type="NCBI Taxonomy" id="2607479"/>
    <lineage>
        <taxon>Bacteria</taxon>
        <taxon>Bacillati</taxon>
        <taxon>Actinomycetota</taxon>
        <taxon>Actinomycetes</taxon>
        <taxon>Micrococcales</taxon>
        <taxon>Promicromonosporaceae</taxon>
        <taxon>Xylanimonas</taxon>
    </lineage>
</organism>
<reference evidence="2 3" key="1">
    <citation type="submission" date="2018-06" db="EMBL/GenBank/DDBJ databases">
        <title>Whole genome sequencing of a novel hydrocarbon degrading bacterial strain, PW21 isolated from oil contaminated produced water sample.</title>
        <authorList>
            <person name="Nagkirti P."/>
            <person name="Shaikh A."/>
            <person name="Gowdaman V."/>
            <person name="Engineer A.E."/>
            <person name="Dagar S."/>
            <person name="Dhakephalkar P.K."/>
        </authorList>
    </citation>
    <scope>NUCLEOTIDE SEQUENCE [LARGE SCALE GENOMIC DNA]</scope>
    <source>
        <strain evidence="2 3">PW21</strain>
    </source>
</reference>
<sequence length="70" mass="7021">MPALAVATSDGEGTVPPPYPHARAVTSASVAPISGRPPVMRVPPVAICASLRSRAASPSSPSSTAAWTVR</sequence>
<evidence type="ECO:0000313" key="3">
    <source>
        <dbReference type="Proteomes" id="UP000248783"/>
    </source>
</evidence>
<comment type="caution">
    <text evidence="2">The sequence shown here is derived from an EMBL/GenBank/DDBJ whole genome shotgun (WGS) entry which is preliminary data.</text>
</comment>
<proteinExistence type="predicted"/>
<name>A0A2W5X1S3_9MICO</name>
<gene>
    <name evidence="2" type="ORF">DNL40_04910</name>
</gene>
<keyword evidence="3" id="KW-1185">Reference proteome</keyword>